<dbReference type="KEGG" id="gms:SOIL9_55510"/>
<feature type="compositionally biased region" description="Low complexity" evidence="1">
    <location>
        <begin position="35"/>
        <end position="44"/>
    </location>
</feature>
<sequence length="273" mass="29057">MTDTERDLAAIAAVLNEPEERPEPAPRSRSRSAGRRAAPVRVAATTDLDDGDDGEVIDDGGDLDLNAPVISPPRSFAGEGLPDLEIVPGVQSARAAEAGIAEKRKVLAEAKATLLTELKLPASATERDLDKRQVALIVAGADETEIEKLRATYKREQLLTQAANEAAGATRKALDQARNALAEEAEAKLYVPALRDAATKYLEFLVAGQRVLEISEQLGRAGMRRYATSFAAGEVPCDRRDIGAIWQIAADLVRRGALTAEEIEAALPGAMPG</sequence>
<accession>A0A6P2CTD6</accession>
<evidence type="ECO:0000313" key="3">
    <source>
        <dbReference type="Proteomes" id="UP000464178"/>
    </source>
</evidence>
<reference evidence="2 3" key="1">
    <citation type="submission" date="2019-05" db="EMBL/GenBank/DDBJ databases">
        <authorList>
            <consortium name="Science for Life Laboratories"/>
        </authorList>
    </citation>
    <scope>NUCLEOTIDE SEQUENCE [LARGE SCALE GENOMIC DNA]</scope>
    <source>
        <strain evidence="2">Soil9</strain>
    </source>
</reference>
<name>A0A6P2CTD6_9BACT</name>
<protein>
    <submittedName>
        <fullName evidence="2">Uncharacterized protein</fullName>
    </submittedName>
</protein>
<evidence type="ECO:0000313" key="2">
    <source>
        <dbReference type="EMBL" id="VTR92163.1"/>
    </source>
</evidence>
<keyword evidence="3" id="KW-1185">Reference proteome</keyword>
<organism evidence="2 3">
    <name type="scientific">Gemmata massiliana</name>
    <dbReference type="NCBI Taxonomy" id="1210884"/>
    <lineage>
        <taxon>Bacteria</taxon>
        <taxon>Pseudomonadati</taxon>
        <taxon>Planctomycetota</taxon>
        <taxon>Planctomycetia</taxon>
        <taxon>Gemmatales</taxon>
        <taxon>Gemmataceae</taxon>
        <taxon>Gemmata</taxon>
    </lineage>
</organism>
<feature type="compositionally biased region" description="Acidic residues" evidence="1">
    <location>
        <begin position="47"/>
        <end position="62"/>
    </location>
</feature>
<proteinExistence type="predicted"/>
<feature type="region of interest" description="Disordered" evidence="1">
    <location>
        <begin position="13"/>
        <end position="64"/>
    </location>
</feature>
<dbReference type="EMBL" id="LR593886">
    <property type="protein sequence ID" value="VTR92163.1"/>
    <property type="molecule type" value="Genomic_DNA"/>
</dbReference>
<evidence type="ECO:0000256" key="1">
    <source>
        <dbReference type="SAM" id="MobiDB-lite"/>
    </source>
</evidence>
<dbReference type="Proteomes" id="UP000464178">
    <property type="component" value="Chromosome"/>
</dbReference>
<dbReference type="AlphaFoldDB" id="A0A6P2CTD6"/>
<gene>
    <name evidence="2" type="ORF">SOIL9_55510</name>
</gene>